<feature type="transmembrane region" description="Helical" evidence="2">
    <location>
        <begin position="108"/>
        <end position="128"/>
    </location>
</feature>
<protein>
    <submittedName>
        <fullName evidence="3">Uncharacterized protein</fullName>
    </submittedName>
</protein>
<keyword evidence="2" id="KW-1133">Transmembrane helix</keyword>
<evidence type="ECO:0000256" key="2">
    <source>
        <dbReference type="SAM" id="Phobius"/>
    </source>
</evidence>
<evidence type="ECO:0000256" key="1">
    <source>
        <dbReference type="SAM" id="MobiDB-lite"/>
    </source>
</evidence>
<sequence length="220" mass="24739">MDHNSLDTPSMSSSKRTFFNHVFSTSEEGKAEILNVIQYSLLGVVPIVILNKLVQRFIPDAENEKSSIEILAEIVFQLVVMFIGVVLIHRMITYVPTYSDFKYDSLSLTNVILIFMVLLLSIQTKIGIKVNILFDRIMDLWNGSSSSSPYKPEKKKSKHVSSRGDYQGESHTESMMTAPMSTQHTQSFDIRNNLNAAPQMETHMSQDPMPANSLGIGSIF</sequence>
<keyword evidence="2" id="KW-0812">Transmembrane</keyword>
<proteinExistence type="predicted"/>
<feature type="region of interest" description="Disordered" evidence="1">
    <location>
        <begin position="145"/>
        <end position="177"/>
    </location>
</feature>
<evidence type="ECO:0000313" key="3">
    <source>
        <dbReference type="EMBL" id="QHT80339.1"/>
    </source>
</evidence>
<accession>A0A6C0HIL6</accession>
<dbReference type="EMBL" id="MN739967">
    <property type="protein sequence ID" value="QHT80339.1"/>
    <property type="molecule type" value="Genomic_DNA"/>
</dbReference>
<feature type="transmembrane region" description="Helical" evidence="2">
    <location>
        <begin position="66"/>
        <end position="88"/>
    </location>
</feature>
<organism evidence="3">
    <name type="scientific">viral metagenome</name>
    <dbReference type="NCBI Taxonomy" id="1070528"/>
    <lineage>
        <taxon>unclassified sequences</taxon>
        <taxon>metagenomes</taxon>
        <taxon>organismal metagenomes</taxon>
    </lineage>
</organism>
<dbReference type="AlphaFoldDB" id="A0A6C0HIL6"/>
<feature type="transmembrane region" description="Helical" evidence="2">
    <location>
        <begin position="36"/>
        <end position="54"/>
    </location>
</feature>
<reference evidence="3" key="1">
    <citation type="journal article" date="2020" name="Nature">
        <title>Giant virus diversity and host interactions through global metagenomics.</title>
        <authorList>
            <person name="Schulz F."/>
            <person name="Roux S."/>
            <person name="Paez-Espino D."/>
            <person name="Jungbluth S."/>
            <person name="Walsh D.A."/>
            <person name="Denef V.J."/>
            <person name="McMahon K.D."/>
            <person name="Konstantinidis K.T."/>
            <person name="Eloe-Fadrosh E.A."/>
            <person name="Kyrpides N.C."/>
            <person name="Woyke T."/>
        </authorList>
    </citation>
    <scope>NUCLEOTIDE SEQUENCE</scope>
    <source>
        <strain evidence="3">GVMAG-M-3300023184-120</strain>
    </source>
</reference>
<name>A0A6C0HIL6_9ZZZZ</name>
<keyword evidence="2" id="KW-0472">Membrane</keyword>